<dbReference type="InterPro" id="IPR037053">
    <property type="entry name" value="Phage_tail_collar_dom_sf"/>
</dbReference>
<dbReference type="AlphaFoldDB" id="A0A239EQH7"/>
<dbReference type="OrthoDB" id="9810174at2"/>
<dbReference type="Gene3D" id="3.90.1340.10">
    <property type="entry name" value="Phage tail collar domain"/>
    <property type="match status" value="1"/>
</dbReference>
<dbReference type="RefSeq" id="WP_042129967.1">
    <property type="nucleotide sequence ID" value="NZ_FZOL01000008.1"/>
</dbReference>
<dbReference type="InterPro" id="IPR011083">
    <property type="entry name" value="Phage_tail_collar_dom"/>
</dbReference>
<organism evidence="2 3">
    <name type="scientific">Pseudomonas japonica</name>
    <dbReference type="NCBI Taxonomy" id="256466"/>
    <lineage>
        <taxon>Bacteria</taxon>
        <taxon>Pseudomonadati</taxon>
        <taxon>Pseudomonadota</taxon>
        <taxon>Gammaproteobacteria</taxon>
        <taxon>Pseudomonadales</taxon>
        <taxon>Pseudomonadaceae</taxon>
        <taxon>Pseudomonas</taxon>
    </lineage>
</organism>
<dbReference type="Pfam" id="PF07484">
    <property type="entry name" value="Collar"/>
    <property type="match status" value="1"/>
</dbReference>
<dbReference type="EMBL" id="FZOL01000008">
    <property type="protein sequence ID" value="SNS47010.1"/>
    <property type="molecule type" value="Genomic_DNA"/>
</dbReference>
<feature type="domain" description="Phage tail collar" evidence="1">
    <location>
        <begin position="7"/>
        <end position="63"/>
    </location>
</feature>
<reference evidence="3" key="1">
    <citation type="submission" date="2017-06" db="EMBL/GenBank/DDBJ databases">
        <authorList>
            <person name="Varghese N."/>
            <person name="Submissions S."/>
        </authorList>
    </citation>
    <scope>NUCLEOTIDE SEQUENCE [LARGE SCALE GENOMIC DNA]</scope>
    <source>
        <strain evidence="3">DSM 22348</strain>
    </source>
</reference>
<evidence type="ECO:0000313" key="2">
    <source>
        <dbReference type="EMBL" id="SNS47010.1"/>
    </source>
</evidence>
<name>A0A239EQH7_9PSED</name>
<gene>
    <name evidence="2" type="ORF">SAMN05444352_108126</name>
</gene>
<evidence type="ECO:0000259" key="1">
    <source>
        <dbReference type="Pfam" id="PF07484"/>
    </source>
</evidence>
<keyword evidence="3" id="KW-1185">Reference proteome</keyword>
<sequence>MSEPYLGEIKMFGGNFAPRGYAMCSGQLLSISQNTALFSILGTTFGGNGQSTFGLPDFRGRSPIHQGQGPGLSTMVLGEASGSESVTLLSSQMPMHVHPLGVSTAEANLPSPGNGTSFGAATDKDGNPVNLYVAAAPNVILSQQSVGIAGGSQPVGLRNPFLTVTFIIATEGLFPTRN</sequence>
<protein>
    <submittedName>
        <fullName evidence="2">Microcystin-dependent protein</fullName>
    </submittedName>
</protein>
<proteinExistence type="predicted"/>
<dbReference type="Proteomes" id="UP000198407">
    <property type="component" value="Unassembled WGS sequence"/>
</dbReference>
<dbReference type="SUPFAM" id="SSF88874">
    <property type="entry name" value="Receptor-binding domain of short tail fibre protein gp12"/>
    <property type="match status" value="1"/>
</dbReference>
<dbReference type="STRING" id="1215104.GCA_000730585_00375"/>
<evidence type="ECO:0000313" key="3">
    <source>
        <dbReference type="Proteomes" id="UP000198407"/>
    </source>
</evidence>
<accession>A0A239EQH7</accession>